<proteinExistence type="predicted"/>
<dbReference type="Proteomes" id="UP000612746">
    <property type="component" value="Unassembled WGS sequence"/>
</dbReference>
<name>A0A8H7UDT4_9FUNG</name>
<accession>A0A8H7UDT4</accession>
<evidence type="ECO:0000313" key="1">
    <source>
        <dbReference type="EMBL" id="KAG2179285.1"/>
    </source>
</evidence>
<dbReference type="AlphaFoldDB" id="A0A8H7UDT4"/>
<reference evidence="1" key="1">
    <citation type="submission" date="2020-12" db="EMBL/GenBank/DDBJ databases">
        <title>Metabolic potential, ecology and presence of endohyphal bacteria is reflected in genomic diversity of Mucoromycotina.</title>
        <authorList>
            <person name="Muszewska A."/>
            <person name="Okrasinska A."/>
            <person name="Steczkiewicz K."/>
            <person name="Drgas O."/>
            <person name="Orlowska M."/>
            <person name="Perlinska-Lenart U."/>
            <person name="Aleksandrzak-Piekarczyk T."/>
            <person name="Szatraj K."/>
            <person name="Zielenkiewicz U."/>
            <person name="Pilsyk S."/>
            <person name="Malc E."/>
            <person name="Mieczkowski P."/>
            <person name="Kruszewska J.S."/>
            <person name="Biernat P."/>
            <person name="Pawlowska J."/>
        </authorList>
    </citation>
    <scope>NUCLEOTIDE SEQUENCE</scope>
    <source>
        <strain evidence="1">WA0000051536</strain>
    </source>
</reference>
<dbReference type="EMBL" id="JAEPRA010000010">
    <property type="protein sequence ID" value="KAG2179285.1"/>
    <property type="molecule type" value="Genomic_DNA"/>
</dbReference>
<evidence type="ECO:0000313" key="2">
    <source>
        <dbReference type="Proteomes" id="UP000612746"/>
    </source>
</evidence>
<protein>
    <submittedName>
        <fullName evidence="1">Uncharacterized protein</fullName>
    </submittedName>
</protein>
<organism evidence="1 2">
    <name type="scientific">Umbelopsis vinacea</name>
    <dbReference type="NCBI Taxonomy" id="44442"/>
    <lineage>
        <taxon>Eukaryota</taxon>
        <taxon>Fungi</taxon>
        <taxon>Fungi incertae sedis</taxon>
        <taxon>Mucoromycota</taxon>
        <taxon>Mucoromycotina</taxon>
        <taxon>Umbelopsidomycetes</taxon>
        <taxon>Umbelopsidales</taxon>
        <taxon>Umbelopsidaceae</taxon>
        <taxon>Umbelopsis</taxon>
    </lineage>
</organism>
<comment type="caution">
    <text evidence="1">The sequence shown here is derived from an EMBL/GenBank/DDBJ whole genome shotgun (WGS) entry which is preliminary data.</text>
</comment>
<sequence>MGLIDKLKAHIEVWKIEKYTKRRDINTPDFERKGESLSFYYADYYRDHYQNGVYLQQSPEATSRSNSTIGRRSTLIRKKSEKIVRCSEVYNTTQ</sequence>
<keyword evidence="2" id="KW-1185">Reference proteome</keyword>
<gene>
    <name evidence="1" type="ORF">INT44_006130</name>
</gene>
<dbReference type="OrthoDB" id="2271250at2759"/>